<organism evidence="1 2">
    <name type="scientific">Citrobacter koseri</name>
    <name type="common">Citrobacter diversus</name>
    <dbReference type="NCBI Taxonomy" id="545"/>
    <lineage>
        <taxon>Bacteria</taxon>
        <taxon>Pseudomonadati</taxon>
        <taxon>Pseudomonadota</taxon>
        <taxon>Gammaproteobacteria</taxon>
        <taxon>Enterobacterales</taxon>
        <taxon>Enterobacteriaceae</taxon>
        <taxon>Citrobacter</taxon>
    </lineage>
</organism>
<dbReference type="PANTHER" id="PTHR38444:SF1">
    <property type="entry name" value="ENTEROBACTIN BIOSYNTHESIS PROTEIN YBDZ"/>
    <property type="match status" value="1"/>
</dbReference>
<accession>A0A2X2UYF2</accession>
<proteinExistence type="predicted"/>
<evidence type="ECO:0000313" key="2">
    <source>
        <dbReference type="Proteomes" id="UP000251584"/>
    </source>
</evidence>
<evidence type="ECO:0000313" key="1">
    <source>
        <dbReference type="EMBL" id="SQB21308.1"/>
    </source>
</evidence>
<protein>
    <submittedName>
        <fullName evidence="1">Enterochelin esterase (Ferric enterobactin esterase)</fullName>
    </submittedName>
</protein>
<gene>
    <name evidence="1" type="primary">fes_1</name>
    <name evidence="1" type="ORF">NCTC10786_00647</name>
</gene>
<sequence length="73" mass="8223">MEFSNPSITRRDNFTFCKTRSVNLASGHQQCSLPAGWQVVCEPQSQALCQQWLDAHWTTTLTPAHYAVAQEAQ</sequence>
<name>A0A2X2UYF2_CITKO</name>
<dbReference type="EMBL" id="UAVY01000001">
    <property type="protein sequence ID" value="SQB21308.1"/>
    <property type="molecule type" value="Genomic_DNA"/>
</dbReference>
<dbReference type="GO" id="GO:0005829">
    <property type="term" value="C:cytosol"/>
    <property type="evidence" value="ECO:0007669"/>
    <property type="project" value="TreeGrafter"/>
</dbReference>
<dbReference type="PANTHER" id="PTHR38444">
    <property type="entry name" value="ENTEROBACTIN BIOSYNTHESIS PROTEIN YBDZ"/>
    <property type="match status" value="1"/>
</dbReference>
<dbReference type="AlphaFoldDB" id="A0A2X2UYF2"/>
<dbReference type="GO" id="GO:0019290">
    <property type="term" value="P:siderophore biosynthetic process"/>
    <property type="evidence" value="ECO:0007669"/>
    <property type="project" value="TreeGrafter"/>
</dbReference>
<dbReference type="InterPro" id="IPR037407">
    <property type="entry name" value="MLP_fam"/>
</dbReference>
<dbReference type="InterPro" id="IPR038020">
    <property type="entry name" value="MbtH-like_sf"/>
</dbReference>
<reference evidence="1 2" key="1">
    <citation type="submission" date="2018-06" db="EMBL/GenBank/DDBJ databases">
        <authorList>
            <consortium name="Pathogen Informatics"/>
            <person name="Doyle S."/>
        </authorList>
    </citation>
    <scope>NUCLEOTIDE SEQUENCE [LARGE SCALE GENOMIC DNA]</scope>
    <source>
        <strain evidence="1 2">NCTC10786</strain>
    </source>
</reference>
<dbReference type="Gene3D" id="3.90.820.10">
    <property type="entry name" value="Structural Genomics, Unknown Function 30-nov-00 1gh9 Mol_id"/>
    <property type="match status" value="1"/>
</dbReference>
<dbReference type="Proteomes" id="UP000251584">
    <property type="component" value="Unassembled WGS sequence"/>
</dbReference>
<dbReference type="SUPFAM" id="SSF160582">
    <property type="entry name" value="MbtH-like"/>
    <property type="match status" value="1"/>
</dbReference>